<protein>
    <submittedName>
        <fullName evidence="1">Uncharacterized protein</fullName>
    </submittedName>
</protein>
<gene>
    <name evidence="1" type="ORF">IC614_07625</name>
</gene>
<dbReference type="EMBL" id="CP065592">
    <property type="protein sequence ID" value="QPQ54233.1"/>
    <property type="molecule type" value="Genomic_DNA"/>
</dbReference>
<keyword evidence="2" id="KW-1185">Reference proteome</keyword>
<evidence type="ECO:0000313" key="2">
    <source>
        <dbReference type="Proteomes" id="UP000594873"/>
    </source>
</evidence>
<reference evidence="1 2" key="1">
    <citation type="submission" date="2020-11" db="EMBL/GenBank/DDBJ databases">
        <title>Genome seq and assembly of Sphingosinicella sp.</title>
        <authorList>
            <person name="Chhetri G."/>
        </authorList>
    </citation>
    <scope>NUCLEOTIDE SEQUENCE [LARGE SCALE GENOMIC DNA]</scope>
    <source>
        <strain evidence="1 2">UDD2</strain>
    </source>
</reference>
<dbReference type="KEGG" id="sflv:IC614_07625"/>
<evidence type="ECO:0000313" key="1">
    <source>
        <dbReference type="EMBL" id="QPQ54233.1"/>
    </source>
</evidence>
<dbReference type="Proteomes" id="UP000594873">
    <property type="component" value="Chromosome"/>
</dbReference>
<name>A0A7T2LLC6_9SPHN</name>
<organism evidence="1 2">
    <name type="scientific">Allosphingosinicella flava</name>
    <dbReference type="NCBI Taxonomy" id="2771430"/>
    <lineage>
        <taxon>Bacteria</taxon>
        <taxon>Pseudomonadati</taxon>
        <taxon>Pseudomonadota</taxon>
        <taxon>Alphaproteobacteria</taxon>
        <taxon>Sphingomonadales</taxon>
        <taxon>Sphingomonadaceae</taxon>
        <taxon>Allosphingosinicella</taxon>
    </lineage>
</organism>
<dbReference type="RefSeq" id="WP_200970760.1">
    <property type="nucleotide sequence ID" value="NZ_CP065592.1"/>
</dbReference>
<accession>A0A7T2LLC6</accession>
<dbReference type="AlphaFoldDB" id="A0A7T2LLC6"/>
<proteinExistence type="predicted"/>
<sequence length="72" mass="7824">MADVSVNSVKPSEVSDEMVALYLLASVATHEGGVSVTIKDGIPLIHGADKKWILENYVDCLKSIIRREVRGV</sequence>